<keyword evidence="4" id="KW-0648">Protein biosynthesis</keyword>
<evidence type="ECO:0000256" key="1">
    <source>
        <dbReference type="ARBA" id="ARBA00022540"/>
    </source>
</evidence>
<gene>
    <name evidence="5" type="ORF">OVA965_LOCUS1004</name>
    <name evidence="6" type="ORF">TMI583_LOCUS1012</name>
</gene>
<evidence type="ECO:0000313" key="5">
    <source>
        <dbReference type="EMBL" id="CAF0733897.1"/>
    </source>
</evidence>
<dbReference type="GO" id="GO:0003743">
    <property type="term" value="F:translation initiation factor activity"/>
    <property type="evidence" value="ECO:0007669"/>
    <property type="project" value="UniProtKB-KW"/>
</dbReference>
<name>A0A8S2CSU7_9BILA</name>
<dbReference type="PANTHER" id="PTHR13227">
    <property type="entry name" value="EUKARYOTIC TRANSLATION INITIATION FACTOR 2A"/>
    <property type="match status" value="1"/>
</dbReference>
<dbReference type="GO" id="GO:0022627">
    <property type="term" value="C:cytosolic small ribosomal subunit"/>
    <property type="evidence" value="ECO:0007669"/>
    <property type="project" value="TreeGrafter"/>
</dbReference>
<dbReference type="InterPro" id="IPR011387">
    <property type="entry name" value="TIF2A"/>
</dbReference>
<evidence type="ECO:0000256" key="3">
    <source>
        <dbReference type="ARBA" id="ARBA00022737"/>
    </source>
</evidence>
<comment type="caution">
    <text evidence="5">The sequence shown here is derived from an EMBL/GenBank/DDBJ whole genome shotgun (WGS) entry which is preliminary data.</text>
</comment>
<dbReference type="Proteomes" id="UP000682733">
    <property type="component" value="Unassembled WGS sequence"/>
</dbReference>
<evidence type="ECO:0000256" key="4">
    <source>
        <dbReference type="ARBA" id="ARBA00022917"/>
    </source>
</evidence>
<keyword evidence="2" id="KW-0853">WD repeat</keyword>
<accession>A0A8S2CSU7</accession>
<dbReference type="AlphaFoldDB" id="A0A8S2CSU7"/>
<sequence>MASASATSVQSQSSLPQNTCTVPLLGVRGPGGVQLVTSPVHSESVEKVLSHDVENCRLTCFSRSGHQFVMGDGTKVQVYCCNTRHVLYEINKRKICAIKYSPNDTYLLLFEPFSAVPGEEEPPNLFIYKSDTGELVGQYVQKRQADWCDQLIYEKLNF</sequence>
<keyword evidence="3" id="KW-0677">Repeat</keyword>
<evidence type="ECO:0000313" key="6">
    <source>
        <dbReference type="EMBL" id="CAF3510286.1"/>
    </source>
</evidence>
<evidence type="ECO:0000313" key="7">
    <source>
        <dbReference type="Proteomes" id="UP000677228"/>
    </source>
</evidence>
<evidence type="ECO:0000256" key="2">
    <source>
        <dbReference type="ARBA" id="ARBA00022574"/>
    </source>
</evidence>
<dbReference type="EMBL" id="CAJOBA010000166">
    <property type="protein sequence ID" value="CAF3510286.1"/>
    <property type="molecule type" value="Genomic_DNA"/>
</dbReference>
<keyword evidence="1" id="KW-0396">Initiation factor</keyword>
<dbReference type="GO" id="GO:0003729">
    <property type="term" value="F:mRNA binding"/>
    <property type="evidence" value="ECO:0007669"/>
    <property type="project" value="TreeGrafter"/>
</dbReference>
<organism evidence="5 7">
    <name type="scientific">Didymodactylos carnosus</name>
    <dbReference type="NCBI Taxonomy" id="1234261"/>
    <lineage>
        <taxon>Eukaryota</taxon>
        <taxon>Metazoa</taxon>
        <taxon>Spiralia</taxon>
        <taxon>Gnathifera</taxon>
        <taxon>Rotifera</taxon>
        <taxon>Eurotatoria</taxon>
        <taxon>Bdelloidea</taxon>
        <taxon>Philodinida</taxon>
        <taxon>Philodinidae</taxon>
        <taxon>Didymodactylos</taxon>
    </lineage>
</organism>
<reference evidence="5" key="1">
    <citation type="submission" date="2021-02" db="EMBL/GenBank/DDBJ databases">
        <authorList>
            <person name="Nowell W R."/>
        </authorList>
    </citation>
    <scope>NUCLEOTIDE SEQUENCE</scope>
</reference>
<proteinExistence type="predicted"/>
<dbReference type="EMBL" id="CAJNOK010000165">
    <property type="protein sequence ID" value="CAF0733897.1"/>
    <property type="molecule type" value="Genomic_DNA"/>
</dbReference>
<dbReference type="Proteomes" id="UP000677228">
    <property type="component" value="Unassembled WGS sequence"/>
</dbReference>
<dbReference type="GO" id="GO:0043022">
    <property type="term" value="F:ribosome binding"/>
    <property type="evidence" value="ECO:0007669"/>
    <property type="project" value="TreeGrafter"/>
</dbReference>
<dbReference type="PANTHER" id="PTHR13227:SF0">
    <property type="entry name" value="EUKARYOTIC TRANSLATION INITIATION FACTOR 2A"/>
    <property type="match status" value="1"/>
</dbReference>
<protein>
    <submittedName>
        <fullName evidence="5">Uncharacterized protein</fullName>
    </submittedName>
</protein>
<dbReference type="GO" id="GO:0000049">
    <property type="term" value="F:tRNA binding"/>
    <property type="evidence" value="ECO:0007669"/>
    <property type="project" value="TreeGrafter"/>
</dbReference>